<evidence type="ECO:0000259" key="2">
    <source>
        <dbReference type="PROSITE" id="PS51175"/>
    </source>
</evidence>
<dbReference type="AlphaFoldDB" id="A0A1I6KDU9"/>
<name>A0A1I6KDU9_9EURY</name>
<protein>
    <submittedName>
        <fullName evidence="3">Carbohydrate binding module (Family 6)</fullName>
    </submittedName>
</protein>
<evidence type="ECO:0000256" key="1">
    <source>
        <dbReference type="SAM" id="MobiDB-lite"/>
    </source>
</evidence>
<dbReference type="EMBL" id="FOZK01000001">
    <property type="protein sequence ID" value="SFR89475.1"/>
    <property type="molecule type" value="Genomic_DNA"/>
</dbReference>
<feature type="region of interest" description="Disordered" evidence="1">
    <location>
        <begin position="1"/>
        <end position="45"/>
    </location>
</feature>
<dbReference type="Proteomes" id="UP000199062">
    <property type="component" value="Unassembled WGS sequence"/>
</dbReference>
<accession>A0A1I6KDU9</accession>
<dbReference type="Pfam" id="PF03422">
    <property type="entry name" value="CBM_6"/>
    <property type="match status" value="1"/>
</dbReference>
<feature type="compositionally biased region" description="Basic and acidic residues" evidence="1">
    <location>
        <begin position="13"/>
        <end position="31"/>
    </location>
</feature>
<dbReference type="Gene3D" id="2.60.120.260">
    <property type="entry name" value="Galactose-binding domain-like"/>
    <property type="match status" value="1"/>
</dbReference>
<evidence type="ECO:0000313" key="3">
    <source>
        <dbReference type="EMBL" id="SFR89475.1"/>
    </source>
</evidence>
<proteinExistence type="predicted"/>
<sequence>MGADGSRGQEVVSSRERQEIQYDRRKTDRSRASVNDRPGQDRHELPATIPVGEYHAYFHRNRHRANERPLRRVGGRDLDWLSTDQWLAYEVNVPEAGNYDLSLRVAAESAFGGGDVGVVLNDDPLARLSFDPTGGWYSWEEVGEEIELPAGEHTIRLVVFDGGWKLEALTIE</sequence>
<organism evidence="3 4">
    <name type="scientific">Halomicrobium zhouii</name>
    <dbReference type="NCBI Taxonomy" id="767519"/>
    <lineage>
        <taxon>Archaea</taxon>
        <taxon>Methanobacteriati</taxon>
        <taxon>Methanobacteriota</taxon>
        <taxon>Stenosarchaea group</taxon>
        <taxon>Halobacteria</taxon>
        <taxon>Halobacteriales</taxon>
        <taxon>Haloarculaceae</taxon>
        <taxon>Halomicrobium</taxon>
    </lineage>
</organism>
<dbReference type="OrthoDB" id="8638at2157"/>
<dbReference type="InterPro" id="IPR008979">
    <property type="entry name" value="Galactose-bd-like_sf"/>
</dbReference>
<evidence type="ECO:0000313" key="4">
    <source>
        <dbReference type="Proteomes" id="UP000199062"/>
    </source>
</evidence>
<feature type="domain" description="CBM6" evidence="2">
    <location>
        <begin position="52"/>
        <end position="172"/>
    </location>
</feature>
<keyword evidence="4" id="KW-1185">Reference proteome</keyword>
<dbReference type="SUPFAM" id="SSF49785">
    <property type="entry name" value="Galactose-binding domain-like"/>
    <property type="match status" value="1"/>
</dbReference>
<dbReference type="STRING" id="767519.SAMN05216559_0635"/>
<reference evidence="3 4" key="1">
    <citation type="submission" date="2016-10" db="EMBL/GenBank/DDBJ databases">
        <authorList>
            <person name="de Groot N.N."/>
        </authorList>
    </citation>
    <scope>NUCLEOTIDE SEQUENCE [LARGE SCALE GENOMIC DNA]</scope>
    <source>
        <strain evidence="3 4">CGMCC 1.10457</strain>
    </source>
</reference>
<dbReference type="InterPro" id="IPR005084">
    <property type="entry name" value="CBM6"/>
</dbReference>
<dbReference type="PROSITE" id="PS51175">
    <property type="entry name" value="CBM6"/>
    <property type="match status" value="1"/>
</dbReference>
<gene>
    <name evidence="3" type="ORF">SAMN05216559_0635</name>
</gene>
<dbReference type="GO" id="GO:0030246">
    <property type="term" value="F:carbohydrate binding"/>
    <property type="evidence" value="ECO:0007669"/>
    <property type="project" value="InterPro"/>
</dbReference>
<dbReference type="CDD" id="cd04080">
    <property type="entry name" value="CBM6_cellulase-like"/>
    <property type="match status" value="1"/>
</dbReference>
<dbReference type="RefSeq" id="WP_089813793.1">
    <property type="nucleotide sequence ID" value="NZ_FOZK01000001.1"/>
</dbReference>